<organism evidence="1 2">
    <name type="scientific">Streptomyces natalensis ATCC 27448</name>
    <dbReference type="NCBI Taxonomy" id="1240678"/>
    <lineage>
        <taxon>Bacteria</taxon>
        <taxon>Bacillati</taxon>
        <taxon>Actinomycetota</taxon>
        <taxon>Actinomycetes</taxon>
        <taxon>Kitasatosporales</taxon>
        <taxon>Streptomycetaceae</taxon>
        <taxon>Streptomyces</taxon>
    </lineage>
</organism>
<dbReference type="EMBL" id="JRKI01000033">
    <property type="protein sequence ID" value="KIZ15611.1"/>
    <property type="molecule type" value="Genomic_DNA"/>
</dbReference>
<evidence type="ECO:0000313" key="1">
    <source>
        <dbReference type="EMBL" id="KIZ15611.1"/>
    </source>
</evidence>
<sequence>MELATALGRHARRGRGWVDLALLAWLEGAPVKVALLNRAIRTSTRDTLQMALATIEKEREAHPVPEGMELDPHFETAEVVARMADRGPVRTRLQVNREMQARLRAAGYEVPEQPLRDMMTATWAHMDDDNPMEPEEAARWCAAVGMGDKTLSQMGRSGTVGWVLSRGLRELIGANGRRVFDKGAQQIVDGRAFLGRGELDAARADLAAHLHLLGIGEDDQISATDNTLVCHFVAYVSAVWALVLRQLPEGTGLLGVLRAGVQAAQSMTSQQTALAA</sequence>
<evidence type="ECO:0000313" key="2">
    <source>
        <dbReference type="Proteomes" id="UP000032458"/>
    </source>
</evidence>
<proteinExistence type="predicted"/>
<protein>
    <submittedName>
        <fullName evidence="1">Uncharacterized protein</fullName>
    </submittedName>
</protein>
<comment type="caution">
    <text evidence="1">The sequence shown here is derived from an EMBL/GenBank/DDBJ whole genome shotgun (WGS) entry which is preliminary data.</text>
</comment>
<dbReference type="Proteomes" id="UP000032458">
    <property type="component" value="Unassembled WGS sequence"/>
</dbReference>
<accession>A0A0D7CHS6</accession>
<dbReference type="PATRIC" id="fig|1240678.4.peg.5449"/>
<gene>
    <name evidence="1" type="ORF">SNA_25600</name>
</gene>
<reference evidence="1 2" key="1">
    <citation type="submission" date="2014-09" db="EMBL/GenBank/DDBJ databases">
        <title>Draft genome sequence of Streptomyces natalensis ATCC 27448, producer of the antifungal pimaricin.</title>
        <authorList>
            <person name="Mendes M.V."/>
            <person name="Beites T."/>
            <person name="Pires S."/>
            <person name="Santos C.L."/>
            <person name="Moradas-Ferreira P."/>
        </authorList>
    </citation>
    <scope>NUCLEOTIDE SEQUENCE [LARGE SCALE GENOMIC DNA]</scope>
    <source>
        <strain evidence="1 2">ATCC 27448</strain>
    </source>
</reference>
<keyword evidence="2" id="KW-1185">Reference proteome</keyword>
<dbReference type="AlphaFoldDB" id="A0A0D7CHS6"/>
<name>A0A0D7CHS6_9ACTN</name>